<comment type="caution">
    <text evidence="9">The sequence shown here is derived from an EMBL/GenBank/DDBJ whole genome shotgun (WGS) entry which is preliminary data.</text>
</comment>
<reference evidence="9" key="1">
    <citation type="submission" date="2023-10" db="EMBL/GenBank/DDBJ databases">
        <title>Genome assembly of Pristionchus species.</title>
        <authorList>
            <person name="Yoshida K."/>
            <person name="Sommer R.J."/>
        </authorList>
    </citation>
    <scope>NUCLEOTIDE SEQUENCE</scope>
    <source>
        <strain evidence="9">RS5133</strain>
    </source>
</reference>
<dbReference type="GO" id="GO:0015031">
    <property type="term" value="P:protein transport"/>
    <property type="evidence" value="ECO:0007669"/>
    <property type="project" value="UniProtKB-KW"/>
</dbReference>
<keyword evidence="6" id="KW-1133">Transmembrane helix</keyword>
<dbReference type="Gene3D" id="3.10.450.50">
    <property type="match status" value="1"/>
</dbReference>
<keyword evidence="6" id="KW-0812">Transmembrane</keyword>
<dbReference type="PROSITE" id="PS50177">
    <property type="entry name" value="NTF2_DOMAIN"/>
    <property type="match status" value="1"/>
</dbReference>
<evidence type="ECO:0000259" key="7">
    <source>
        <dbReference type="PROSITE" id="PS50177"/>
    </source>
</evidence>
<protein>
    <recommendedName>
        <fullName evidence="4 5">NTF2-related export protein</fullName>
    </recommendedName>
</protein>
<comment type="function">
    <text evidence="5">Has a role in nuclear-cytoplasmic transport of proteins and mRNAs.</text>
</comment>
<keyword evidence="10" id="KW-1185">Reference proteome</keyword>
<name>A0AAV5WYK3_9BILA</name>
<dbReference type="AlphaFoldDB" id="A0AAV5WYK3"/>
<dbReference type="EMBL" id="BTSY01000060">
    <property type="protein sequence ID" value="GMT37166.1"/>
    <property type="molecule type" value="Genomic_DNA"/>
</dbReference>
<evidence type="ECO:0000313" key="9">
    <source>
        <dbReference type="EMBL" id="GMT37166.1"/>
    </source>
</evidence>
<dbReference type="Proteomes" id="UP001432322">
    <property type="component" value="Unassembled WGS sequence"/>
</dbReference>
<dbReference type="PANTHER" id="PTHR12612">
    <property type="entry name" value="NUCLEAR TRANSPORT FACTOR 2"/>
    <property type="match status" value="1"/>
</dbReference>
<dbReference type="GO" id="GO:0005634">
    <property type="term" value="C:nucleus"/>
    <property type="evidence" value="ECO:0007669"/>
    <property type="project" value="UniProtKB-SubCell"/>
</dbReference>
<dbReference type="InterPro" id="IPR018222">
    <property type="entry name" value="Nuclear_transport_factor_2_euk"/>
</dbReference>
<dbReference type="GO" id="GO:0005737">
    <property type="term" value="C:cytoplasm"/>
    <property type="evidence" value="ECO:0007669"/>
    <property type="project" value="UniProtKB-SubCell"/>
</dbReference>
<sequence length="139" mass="15789">QIGVMSVKERCDRDADVCAEASKLTCLYYEAMDRKRDKIGHLYVSVDANLIWNGNSCTGHDDICKFIQQLPQTDHNIQSVDAQRLPGMDETSQLPEGIIMNVAGTVVMGLTTHGFMHNFVLMREDGKFKIKCDRFRYID</sequence>
<dbReference type="InterPro" id="IPR002075">
    <property type="entry name" value="NTF2_dom"/>
</dbReference>
<comment type="subcellular location">
    <subcellularLocation>
        <location evidence="5">Cytoplasm</location>
    </subcellularLocation>
    <subcellularLocation>
        <location evidence="5">Nucleus</location>
    </subcellularLocation>
</comment>
<evidence type="ECO:0000256" key="2">
    <source>
        <dbReference type="ARBA" id="ARBA00022927"/>
    </source>
</evidence>
<dbReference type="GO" id="GO:0006913">
    <property type="term" value="P:nucleocytoplasmic transport"/>
    <property type="evidence" value="ECO:0007669"/>
    <property type="project" value="UniProtKB-UniRule"/>
</dbReference>
<feature type="transmembrane region" description="Helical" evidence="6">
    <location>
        <begin position="98"/>
        <end position="121"/>
    </location>
</feature>
<dbReference type="Pfam" id="PF02136">
    <property type="entry name" value="NTF2"/>
    <property type="match status" value="1"/>
</dbReference>
<feature type="domain" description="NTF2" evidence="7">
    <location>
        <begin position="20"/>
        <end position="137"/>
    </location>
</feature>
<proteinExistence type="predicted"/>
<keyword evidence="6" id="KW-0472">Membrane</keyword>
<keyword evidence="3 5" id="KW-0539">Nucleus</keyword>
<dbReference type="GO" id="GO:0051028">
    <property type="term" value="P:mRNA transport"/>
    <property type="evidence" value="ECO:0007669"/>
    <property type="project" value="UniProtKB-UniRule"/>
</dbReference>
<gene>
    <name evidence="8" type="ORF">PFISCL1PPCAC_19732</name>
    <name evidence="9" type="ORF">PFISCL1PPCAC_28463</name>
</gene>
<keyword evidence="5" id="KW-0963">Cytoplasm</keyword>
<evidence type="ECO:0000256" key="5">
    <source>
        <dbReference type="RuleBase" id="RU369002"/>
    </source>
</evidence>
<dbReference type="InterPro" id="IPR045875">
    <property type="entry name" value="NTF2"/>
</dbReference>
<evidence type="ECO:0000256" key="4">
    <source>
        <dbReference type="ARBA" id="ARBA00070836"/>
    </source>
</evidence>
<organism evidence="9 10">
    <name type="scientific">Pristionchus fissidentatus</name>
    <dbReference type="NCBI Taxonomy" id="1538716"/>
    <lineage>
        <taxon>Eukaryota</taxon>
        <taxon>Metazoa</taxon>
        <taxon>Ecdysozoa</taxon>
        <taxon>Nematoda</taxon>
        <taxon>Chromadorea</taxon>
        <taxon>Rhabditida</taxon>
        <taxon>Rhabditina</taxon>
        <taxon>Diplogasteromorpha</taxon>
        <taxon>Diplogasteroidea</taxon>
        <taxon>Neodiplogasteridae</taxon>
        <taxon>Pristionchus</taxon>
    </lineage>
</organism>
<feature type="non-terminal residue" evidence="9">
    <location>
        <position position="1"/>
    </location>
</feature>
<evidence type="ECO:0000313" key="8">
    <source>
        <dbReference type="EMBL" id="GMT28435.1"/>
    </source>
</evidence>
<evidence type="ECO:0000256" key="1">
    <source>
        <dbReference type="ARBA" id="ARBA00022448"/>
    </source>
</evidence>
<dbReference type="InterPro" id="IPR032710">
    <property type="entry name" value="NTF2-like_dom_sf"/>
</dbReference>
<evidence type="ECO:0000256" key="6">
    <source>
        <dbReference type="SAM" id="Phobius"/>
    </source>
</evidence>
<accession>A0AAV5WYK3</accession>
<dbReference type="CDD" id="cd00780">
    <property type="entry name" value="NTF2"/>
    <property type="match status" value="1"/>
</dbReference>
<evidence type="ECO:0000313" key="10">
    <source>
        <dbReference type="Proteomes" id="UP001432322"/>
    </source>
</evidence>
<keyword evidence="1 5" id="KW-0813">Transport</keyword>
<evidence type="ECO:0000256" key="3">
    <source>
        <dbReference type="ARBA" id="ARBA00023242"/>
    </source>
</evidence>
<dbReference type="SUPFAM" id="SSF54427">
    <property type="entry name" value="NTF2-like"/>
    <property type="match status" value="1"/>
</dbReference>
<keyword evidence="2 5" id="KW-0653">Protein transport</keyword>
<dbReference type="FunFam" id="3.10.450.50:FF:000006">
    <property type="entry name" value="NTF2-related export protein 2 isoform 1"/>
    <property type="match status" value="1"/>
</dbReference>
<dbReference type="EMBL" id="BTSY01000005">
    <property type="protein sequence ID" value="GMT28435.1"/>
    <property type="molecule type" value="Genomic_DNA"/>
</dbReference>